<dbReference type="AlphaFoldDB" id="A0A0M0JDZ7"/>
<gene>
    <name evidence="1" type="ORF">Ctob_006427</name>
</gene>
<name>A0A0M0JDZ7_9EUKA</name>
<protein>
    <submittedName>
        <fullName evidence="1">Non-lysosomal glucosylceramidase</fullName>
    </submittedName>
</protein>
<comment type="caution">
    <text evidence="1">The sequence shown here is derived from an EMBL/GenBank/DDBJ whole genome shotgun (WGS) entry which is preliminary data.</text>
</comment>
<accession>A0A0M0JDZ7</accession>
<organism evidence="1 2">
    <name type="scientific">Chrysochromulina tobinii</name>
    <dbReference type="NCBI Taxonomy" id="1460289"/>
    <lineage>
        <taxon>Eukaryota</taxon>
        <taxon>Haptista</taxon>
        <taxon>Haptophyta</taxon>
        <taxon>Prymnesiophyceae</taxon>
        <taxon>Prymnesiales</taxon>
        <taxon>Chrysochromulinaceae</taxon>
        <taxon>Chrysochromulina</taxon>
    </lineage>
</organism>
<evidence type="ECO:0000313" key="2">
    <source>
        <dbReference type="Proteomes" id="UP000037460"/>
    </source>
</evidence>
<proteinExistence type="predicted"/>
<dbReference type="Proteomes" id="UP000037460">
    <property type="component" value="Unassembled WGS sequence"/>
</dbReference>
<dbReference type="OrthoDB" id="41905at2759"/>
<reference evidence="2" key="1">
    <citation type="journal article" date="2015" name="PLoS Genet.">
        <title>Genome Sequence and Transcriptome Analyses of Chrysochromulina tobin: Metabolic Tools for Enhanced Algal Fitness in the Prominent Order Prymnesiales (Haptophyceae).</title>
        <authorList>
            <person name="Hovde B.T."/>
            <person name="Deodato C.R."/>
            <person name="Hunsperger H.M."/>
            <person name="Ryken S.A."/>
            <person name="Yost W."/>
            <person name="Jha R.K."/>
            <person name="Patterson J."/>
            <person name="Monnat R.J. Jr."/>
            <person name="Barlow S.B."/>
            <person name="Starkenburg S.R."/>
            <person name="Cattolico R.A."/>
        </authorList>
    </citation>
    <scope>NUCLEOTIDE SEQUENCE</scope>
    <source>
        <strain evidence="2">CCMP291</strain>
    </source>
</reference>
<evidence type="ECO:0000313" key="1">
    <source>
        <dbReference type="EMBL" id="KOO24572.1"/>
    </source>
</evidence>
<sequence length="686" mass="76677">MVLSVASNFMAASQVWAEGTLSYGVMGAVTSIPENYTVEVILAVSADGGVNHAMESWGDVLLRKYGKERYAYRRDLAMQKLGYSTDNGAYYYYNTELGQSYETTLLNVKKYADAGRIPYKYILLDSWWYFKGAAGGVTTWDARPDVFPLGLTALSEATSWPLMLHNRYWDPDTPYSTRNGGAYKFIHDGSDVVVPDDALFWAALIANKTVNKTANKTRAGLFSYEQDWLSAEVDLSRALGESASLGRQWMLQMSHGCELSNVTIQLCMSYPRHILQSVEMAAATNARASGDYIHPGPGVCRYNIRPAVKVTIRGLVIEVPWRKRHLTCAQAILEAMETFKTQHPHFVFRFPFLPACSFAELPCLSGMAWYGRHTFVDEVLKDADGSPLLEVRTASARHPNAIPSDAFAYARLLLKQPLKPRWASPRGVDPYYMRTDNWLETSIAAHQNGECRWSRKRRVLELEALLAHDEYDDPFEGEYTDDDAWEARRAQHVQLLQAVQAYEDGESGVRELFNKKEGPLEGPIGRTHVRLPPSRDTEAERASILRDALADLPLQFYGCPSRMECDGVMEFLRHMMAAAGVIADVHPSDKPAGLALAPAMVHVEVSTEHGMTFADCQRLMLEKWETFVLQVDKPIMCTNVPGEGMMFVINSQATDAKGKLPVMLPDECFIPVPGASFVDEVGLAFK</sequence>
<dbReference type="EMBL" id="JWZX01003079">
    <property type="protein sequence ID" value="KOO24572.1"/>
    <property type="molecule type" value="Genomic_DNA"/>
</dbReference>
<keyword evidence="2" id="KW-1185">Reference proteome</keyword>